<accession>A0ABR8LQU2</accession>
<keyword evidence="1" id="KW-0929">Antimicrobial</keyword>
<evidence type="ECO:0000256" key="4">
    <source>
        <dbReference type="ARBA" id="ARBA00032108"/>
    </source>
</evidence>
<organism evidence="6 7">
    <name type="scientific">Olleya marilimosa</name>
    <dbReference type="NCBI Taxonomy" id="272164"/>
    <lineage>
        <taxon>Bacteria</taxon>
        <taxon>Pseudomonadati</taxon>
        <taxon>Bacteroidota</taxon>
        <taxon>Flavobacteriia</taxon>
        <taxon>Flavobacteriales</taxon>
        <taxon>Flavobacteriaceae</taxon>
    </lineage>
</organism>
<evidence type="ECO:0000313" key="6">
    <source>
        <dbReference type="EMBL" id="MBD3862596.1"/>
    </source>
</evidence>
<evidence type="ECO:0000256" key="1">
    <source>
        <dbReference type="ARBA" id="ARBA00022529"/>
    </source>
</evidence>
<evidence type="ECO:0000259" key="5">
    <source>
        <dbReference type="PROSITE" id="PS51782"/>
    </source>
</evidence>
<keyword evidence="7" id="KW-1185">Reference proteome</keyword>
<dbReference type="EMBL" id="JACXXH010000002">
    <property type="protein sequence ID" value="MBD3862596.1"/>
    <property type="molecule type" value="Genomic_DNA"/>
</dbReference>
<evidence type="ECO:0000256" key="2">
    <source>
        <dbReference type="ARBA" id="ARBA00022638"/>
    </source>
</evidence>
<dbReference type="SMART" id="SM00257">
    <property type="entry name" value="LysM"/>
    <property type="match status" value="1"/>
</dbReference>
<dbReference type="Proteomes" id="UP000627521">
    <property type="component" value="Unassembled WGS sequence"/>
</dbReference>
<evidence type="ECO:0000256" key="3">
    <source>
        <dbReference type="ARBA" id="ARBA00022801"/>
    </source>
</evidence>
<name>A0ABR8LQU2_9FLAO</name>
<proteinExistence type="predicted"/>
<dbReference type="Pfam" id="PF01832">
    <property type="entry name" value="Glucosaminidase"/>
    <property type="match status" value="1"/>
</dbReference>
<sequence>MKKIITMLCLTLLIVSCGSSKKVATKKGRQKTVRVVRNKKETKNDTKEDVIVVETPIKDTPEVYASKTDEYIAIYSDIAQDEMRNYNIPASITLAQGILESASGQGRLSVEANNHFGIKCHEWTGAKIYHDDDASQECFRKYKNSKYSFRDHSLFLTERKRYSKLFTLEKDDYKGWARELRAAGYATDRKYPDKLISLIERYQLYRFDADVLGKQNVANDKHTVVKGDTLYSISKKYNLTVETIKSLNSLENNDLFVGQVLFVKPIPKDF</sequence>
<dbReference type="RefSeq" id="WP_191099152.1">
    <property type="nucleotide sequence ID" value="NZ_JACXXF010000002.1"/>
</dbReference>
<dbReference type="Gene3D" id="1.10.530.10">
    <property type="match status" value="1"/>
</dbReference>
<dbReference type="SUPFAM" id="SSF54106">
    <property type="entry name" value="LysM domain"/>
    <property type="match status" value="1"/>
</dbReference>
<comment type="caution">
    <text evidence="6">The sequence shown here is derived from an EMBL/GenBank/DDBJ whole genome shotgun (WGS) entry which is preliminary data.</text>
</comment>
<dbReference type="SMART" id="SM00047">
    <property type="entry name" value="LYZ2"/>
    <property type="match status" value="1"/>
</dbReference>
<protein>
    <recommendedName>
        <fullName evidence="4">Peptidoglycan hydrolase</fullName>
    </recommendedName>
</protein>
<feature type="domain" description="LysM" evidence="5">
    <location>
        <begin position="220"/>
        <end position="263"/>
    </location>
</feature>
<reference evidence="6 7" key="1">
    <citation type="submission" date="2020-09" db="EMBL/GenBank/DDBJ databases">
        <title>Bacillus nautilus sp. nov., Chryseoglobus crepusculi sp. nov, and Psychrobacter noctis sp. nov., isolated from deep-sea sponges from the equatorial Atlantic.</title>
        <authorList>
            <person name="Stennett H.L."/>
            <person name="Williams S.E."/>
        </authorList>
    </citation>
    <scope>NUCLEOTIDE SEQUENCE [LARGE SCALE GENOMIC DNA]</scope>
    <source>
        <strain evidence="6 7">28M-24</strain>
    </source>
</reference>
<keyword evidence="2" id="KW-0081">Bacteriolytic enzyme</keyword>
<evidence type="ECO:0000313" key="7">
    <source>
        <dbReference type="Proteomes" id="UP000627521"/>
    </source>
</evidence>
<dbReference type="Gene3D" id="3.10.350.10">
    <property type="entry name" value="LysM domain"/>
    <property type="match status" value="1"/>
</dbReference>
<dbReference type="PANTHER" id="PTHR33308">
    <property type="entry name" value="PEPTIDOGLYCAN HYDROLASE FLGJ"/>
    <property type="match status" value="1"/>
</dbReference>
<gene>
    <name evidence="6" type="ORF">IEG06_03970</name>
</gene>
<dbReference type="PROSITE" id="PS51782">
    <property type="entry name" value="LYSM"/>
    <property type="match status" value="1"/>
</dbReference>
<dbReference type="InterPro" id="IPR002901">
    <property type="entry name" value="MGlyc_endo_b_GlcNAc-like_dom"/>
</dbReference>
<keyword evidence="3" id="KW-0378">Hydrolase</keyword>
<dbReference type="PROSITE" id="PS51257">
    <property type="entry name" value="PROKAR_LIPOPROTEIN"/>
    <property type="match status" value="1"/>
</dbReference>
<dbReference type="InterPro" id="IPR018392">
    <property type="entry name" value="LysM"/>
</dbReference>
<dbReference type="Pfam" id="PF01476">
    <property type="entry name" value="LysM"/>
    <property type="match status" value="1"/>
</dbReference>
<dbReference type="InterPro" id="IPR036779">
    <property type="entry name" value="LysM_dom_sf"/>
</dbReference>
<dbReference type="CDD" id="cd00118">
    <property type="entry name" value="LysM"/>
    <property type="match status" value="1"/>
</dbReference>
<dbReference type="InterPro" id="IPR051056">
    <property type="entry name" value="Glycosyl_Hydrolase_73"/>
</dbReference>
<dbReference type="PANTHER" id="PTHR33308:SF9">
    <property type="entry name" value="PEPTIDOGLYCAN HYDROLASE FLGJ"/>
    <property type="match status" value="1"/>
</dbReference>